<name>A0A0D8Y0N6_DICVI</name>
<dbReference type="Proteomes" id="UP000053766">
    <property type="component" value="Unassembled WGS sequence"/>
</dbReference>
<accession>A0A0D8Y0N6</accession>
<proteinExistence type="predicted"/>
<organism evidence="1 2">
    <name type="scientific">Dictyocaulus viviparus</name>
    <name type="common">Bovine lungworm</name>
    <dbReference type="NCBI Taxonomy" id="29172"/>
    <lineage>
        <taxon>Eukaryota</taxon>
        <taxon>Metazoa</taxon>
        <taxon>Ecdysozoa</taxon>
        <taxon>Nematoda</taxon>
        <taxon>Chromadorea</taxon>
        <taxon>Rhabditida</taxon>
        <taxon>Rhabditina</taxon>
        <taxon>Rhabditomorpha</taxon>
        <taxon>Strongyloidea</taxon>
        <taxon>Metastrongylidae</taxon>
        <taxon>Dictyocaulus</taxon>
    </lineage>
</organism>
<keyword evidence="2" id="KW-1185">Reference proteome</keyword>
<reference evidence="2" key="2">
    <citation type="journal article" date="2016" name="Sci. Rep.">
        <title>Dictyocaulus viviparus genome, variome and transcriptome elucidate lungworm biology and support future intervention.</title>
        <authorList>
            <person name="McNulty S.N."/>
            <person name="Strube C."/>
            <person name="Rosa B.A."/>
            <person name="Martin J.C."/>
            <person name="Tyagi R."/>
            <person name="Choi Y.J."/>
            <person name="Wang Q."/>
            <person name="Hallsworth Pepin K."/>
            <person name="Zhang X."/>
            <person name="Ozersky P."/>
            <person name="Wilson R.K."/>
            <person name="Sternberg P.W."/>
            <person name="Gasser R.B."/>
            <person name="Mitreva M."/>
        </authorList>
    </citation>
    <scope>NUCLEOTIDE SEQUENCE [LARGE SCALE GENOMIC DNA]</scope>
    <source>
        <strain evidence="2">HannoverDv2000</strain>
    </source>
</reference>
<dbReference type="EMBL" id="KN716206">
    <property type="protein sequence ID" value="KJH50433.1"/>
    <property type="molecule type" value="Genomic_DNA"/>
</dbReference>
<dbReference type="Gene3D" id="3.30.310.50">
    <property type="entry name" value="Alpha-D-phosphohexomutase, C-terminal domain"/>
    <property type="match status" value="1"/>
</dbReference>
<dbReference type="STRING" id="29172.A0A0D8Y0N6"/>
<sequence>MCLASCGDVVNVPQWYAVPWRQRALPDFHNDADLINDLLKPLILIALDLCKMEKFTGRRAPTVIT</sequence>
<dbReference type="SUPFAM" id="SSF55957">
    <property type="entry name" value="Phosphoglucomutase, C-terminal domain"/>
    <property type="match status" value="1"/>
</dbReference>
<evidence type="ECO:0000313" key="1">
    <source>
        <dbReference type="EMBL" id="KJH50433.1"/>
    </source>
</evidence>
<reference evidence="1 2" key="1">
    <citation type="submission" date="2013-11" db="EMBL/GenBank/DDBJ databases">
        <title>Draft genome of the bovine lungworm Dictyocaulus viviparus.</title>
        <authorList>
            <person name="Mitreva M."/>
        </authorList>
    </citation>
    <scope>NUCLEOTIDE SEQUENCE [LARGE SCALE GENOMIC DNA]</scope>
    <source>
        <strain evidence="1 2">HannoverDv2000</strain>
    </source>
</reference>
<dbReference type="InterPro" id="IPR036900">
    <property type="entry name" value="A-D-PHexomutase_C_sf"/>
</dbReference>
<protein>
    <submittedName>
        <fullName evidence="1">Uncharacterized protein</fullName>
    </submittedName>
</protein>
<dbReference type="GO" id="GO:0016868">
    <property type="term" value="F:intramolecular phosphotransferase activity"/>
    <property type="evidence" value="ECO:0007669"/>
    <property type="project" value="InterPro"/>
</dbReference>
<gene>
    <name evidence="1" type="ORF">DICVIV_03444</name>
</gene>
<evidence type="ECO:0000313" key="2">
    <source>
        <dbReference type="Proteomes" id="UP000053766"/>
    </source>
</evidence>
<dbReference type="AlphaFoldDB" id="A0A0D8Y0N6"/>